<proteinExistence type="predicted"/>
<keyword evidence="2" id="KW-1185">Reference proteome</keyword>
<sequence>MQHIGLFAIAAAVGGLMVVLTVILVGFLCWENPVNRLGWPFCARLVLFGMLAGCLYAISMMPAIH</sequence>
<name>A0ACC5PVX7_ENTAG</name>
<dbReference type="Proteomes" id="UP000610459">
    <property type="component" value="Unassembled WGS sequence"/>
</dbReference>
<organism evidence="1 2">
    <name type="scientific">Enterobacter agglomerans</name>
    <name type="common">Erwinia herbicola</name>
    <name type="synonym">Pantoea agglomerans</name>
    <dbReference type="NCBI Taxonomy" id="549"/>
    <lineage>
        <taxon>Bacteria</taxon>
        <taxon>Pseudomonadati</taxon>
        <taxon>Pseudomonadota</taxon>
        <taxon>Gammaproteobacteria</taxon>
        <taxon>Enterobacterales</taxon>
        <taxon>Erwiniaceae</taxon>
        <taxon>Pantoea</taxon>
        <taxon>Pantoea agglomerans group</taxon>
    </lineage>
</organism>
<gene>
    <name evidence="1" type="ORF">IFT41_24100</name>
</gene>
<protein>
    <submittedName>
        <fullName evidence="1">Uncharacterized protein</fullName>
    </submittedName>
</protein>
<dbReference type="EMBL" id="JACYNR010000041">
    <property type="protein sequence ID" value="MBD8129180.1"/>
    <property type="molecule type" value="Genomic_DNA"/>
</dbReference>
<comment type="caution">
    <text evidence="1">The sequence shown here is derived from an EMBL/GenBank/DDBJ whole genome shotgun (WGS) entry which is preliminary data.</text>
</comment>
<reference evidence="1 2" key="1">
    <citation type="journal article" date="2020" name="FEMS Microbiol. Ecol.">
        <title>Temporal dynamics of bacterial communities during seed development and maturation.</title>
        <authorList>
            <person name="Chesneau G."/>
            <person name="Torres-Cortes G."/>
            <person name="Briand M."/>
            <person name="Darrasse A."/>
            <person name="Preveaux A."/>
            <person name="Marais C."/>
            <person name="Jacques M.A."/>
            <person name="Shade A."/>
            <person name="Barret M."/>
        </authorList>
    </citation>
    <scope>NUCLEOTIDE SEQUENCE [LARGE SCALE GENOMIC DNA]</scope>
    <source>
        <strain evidence="1 2">CFBP13709</strain>
    </source>
</reference>
<accession>A0ACC5PVX7</accession>
<evidence type="ECO:0000313" key="1">
    <source>
        <dbReference type="EMBL" id="MBD8129180.1"/>
    </source>
</evidence>
<evidence type="ECO:0000313" key="2">
    <source>
        <dbReference type="Proteomes" id="UP000610459"/>
    </source>
</evidence>